<evidence type="ECO:0000313" key="1">
    <source>
        <dbReference type="EMBL" id="WHS66736.1"/>
    </source>
</evidence>
<accession>A0ABY8SVV3</accession>
<proteinExistence type="predicted"/>
<reference evidence="1 2" key="1">
    <citation type="submission" date="2023-05" db="EMBL/GenBank/DDBJ databases">
        <authorList>
            <person name="Yin Y."/>
            <person name="Lu Z."/>
        </authorList>
    </citation>
    <scope>NUCLEOTIDE SEQUENCE [LARGE SCALE GENOMIC DNA]</scope>
    <source>
        <strain evidence="1 2">ZM22</strain>
    </source>
</reference>
<gene>
    <name evidence="1" type="ORF">QMY55_06250</name>
</gene>
<dbReference type="Proteomes" id="UP001240697">
    <property type="component" value="Chromosome"/>
</dbReference>
<name>A0ABY8SVV3_9BURK</name>
<keyword evidence="2" id="KW-1185">Reference proteome</keyword>
<sequence>MQQTDATTTMFSSNRHLLTTYRQKQGFAPQHDLKSAQWRASLFVE</sequence>
<protein>
    <submittedName>
        <fullName evidence="1">Uncharacterized protein</fullName>
    </submittedName>
</protein>
<organism evidence="1 2">
    <name type="scientific">Comamonas resistens</name>
    <dbReference type="NCBI Taxonomy" id="3046670"/>
    <lineage>
        <taxon>Bacteria</taxon>
        <taxon>Pseudomonadati</taxon>
        <taxon>Pseudomonadota</taxon>
        <taxon>Betaproteobacteria</taxon>
        <taxon>Burkholderiales</taxon>
        <taxon>Comamonadaceae</taxon>
        <taxon>Comamonas</taxon>
    </lineage>
</organism>
<evidence type="ECO:0000313" key="2">
    <source>
        <dbReference type="Proteomes" id="UP001240697"/>
    </source>
</evidence>
<dbReference type="EMBL" id="CP125947">
    <property type="protein sequence ID" value="WHS66736.1"/>
    <property type="molecule type" value="Genomic_DNA"/>
</dbReference>
<dbReference type="RefSeq" id="WP_283487808.1">
    <property type="nucleotide sequence ID" value="NZ_CP125947.1"/>
</dbReference>